<keyword evidence="5" id="KW-0572">Peptidoglycan-anchor</keyword>
<dbReference type="Proteomes" id="UP000784880">
    <property type="component" value="Unassembled WGS sequence"/>
</dbReference>
<name>A0ABS6J9H0_9BACI</name>
<protein>
    <submittedName>
        <fullName evidence="10">LPXTG cell wall anchor domain-containing protein</fullName>
    </submittedName>
</protein>
<feature type="chain" id="PRO_5046585491" evidence="8">
    <location>
        <begin position="27"/>
        <end position="404"/>
    </location>
</feature>
<sequence>MKSFRHLLTAFILLVLVFQPFSTIFAAPAEFESQATANNISLGDGAIVGGAFNPEQHTYEWMFPTGTTTLSVTVDAPNATNIIVPLIEGHVPLSTGNPTEFGINNFGDEIRITVSEEGKDPTTYFFEFSFGDPPPVNTDTDQEGDNSLPEQELTDLAPAENSGEVPITSPREITIYIDAKVPPTAQDLREILIADGYENISIFKDEVYNFYYTATVEAKDEPYRAIIDHEEVALTIKKQWIGVDEGTTVEQLLVEKTAAGFTSTFVYDDTFQVIEDSSTVILEGFYYSQENTQTETDEYYIIRFNEESETSDDNTDVEPAPVVKEETTPTKTPEQTEEEEESSTQPTVSNPTIQSESQPKETAQEGHRLPDTSTQAFNLLVLGLLLMSAGAAVMFYKKQKAVRV</sequence>
<keyword evidence="7" id="KW-0812">Transmembrane</keyword>
<evidence type="ECO:0000259" key="9">
    <source>
        <dbReference type="Pfam" id="PF00746"/>
    </source>
</evidence>
<feature type="domain" description="Gram-positive cocci surface proteins LPxTG" evidence="9">
    <location>
        <begin position="363"/>
        <end position="400"/>
    </location>
</feature>
<organism evidence="10 11">
    <name type="scientific">Evansella tamaricis</name>
    <dbReference type="NCBI Taxonomy" id="2069301"/>
    <lineage>
        <taxon>Bacteria</taxon>
        <taxon>Bacillati</taxon>
        <taxon>Bacillota</taxon>
        <taxon>Bacilli</taxon>
        <taxon>Bacillales</taxon>
        <taxon>Bacillaceae</taxon>
        <taxon>Evansella</taxon>
    </lineage>
</organism>
<feature type="compositionally biased region" description="Basic and acidic residues" evidence="6">
    <location>
        <begin position="358"/>
        <end position="370"/>
    </location>
</feature>
<evidence type="ECO:0000256" key="5">
    <source>
        <dbReference type="ARBA" id="ARBA00023088"/>
    </source>
</evidence>
<evidence type="ECO:0000256" key="1">
    <source>
        <dbReference type="ARBA" id="ARBA00004168"/>
    </source>
</evidence>
<evidence type="ECO:0000256" key="6">
    <source>
        <dbReference type="SAM" id="MobiDB-lite"/>
    </source>
</evidence>
<keyword evidence="2" id="KW-0134">Cell wall</keyword>
<evidence type="ECO:0000256" key="4">
    <source>
        <dbReference type="ARBA" id="ARBA00022729"/>
    </source>
</evidence>
<dbReference type="NCBIfam" id="TIGR01167">
    <property type="entry name" value="LPXTG_anchor"/>
    <property type="match status" value="1"/>
</dbReference>
<keyword evidence="7" id="KW-0472">Membrane</keyword>
<evidence type="ECO:0000256" key="3">
    <source>
        <dbReference type="ARBA" id="ARBA00022525"/>
    </source>
</evidence>
<keyword evidence="4 8" id="KW-0732">Signal</keyword>
<comment type="caution">
    <text evidence="10">The sequence shown here is derived from an EMBL/GenBank/DDBJ whole genome shotgun (WGS) entry which is preliminary data.</text>
</comment>
<proteinExistence type="predicted"/>
<keyword evidence="11" id="KW-1185">Reference proteome</keyword>
<evidence type="ECO:0000256" key="8">
    <source>
        <dbReference type="SAM" id="SignalP"/>
    </source>
</evidence>
<keyword evidence="7" id="KW-1133">Transmembrane helix</keyword>
<feature type="compositionally biased region" description="Polar residues" evidence="6">
    <location>
        <begin position="348"/>
        <end position="357"/>
    </location>
</feature>
<dbReference type="Pfam" id="PF00746">
    <property type="entry name" value="Gram_pos_anchor"/>
    <property type="match status" value="1"/>
</dbReference>
<feature type="transmembrane region" description="Helical" evidence="7">
    <location>
        <begin position="376"/>
        <end position="396"/>
    </location>
</feature>
<evidence type="ECO:0000256" key="2">
    <source>
        <dbReference type="ARBA" id="ARBA00022512"/>
    </source>
</evidence>
<feature type="region of interest" description="Disordered" evidence="6">
    <location>
        <begin position="130"/>
        <end position="149"/>
    </location>
</feature>
<feature type="region of interest" description="Disordered" evidence="6">
    <location>
        <begin position="306"/>
        <end position="370"/>
    </location>
</feature>
<dbReference type="RefSeq" id="WP_217064109.1">
    <property type="nucleotide sequence ID" value="NZ_JAHQCS010000009.1"/>
</dbReference>
<reference evidence="10 11" key="1">
    <citation type="submission" date="2021-06" db="EMBL/GenBank/DDBJ databases">
        <title>Bacillus sp. RD4P76, an endophyte from a halophyte.</title>
        <authorList>
            <person name="Sun J.-Q."/>
        </authorList>
    </citation>
    <scope>NUCLEOTIDE SEQUENCE [LARGE SCALE GENOMIC DNA]</scope>
    <source>
        <strain evidence="10 11">CGMCC 1.15917</strain>
    </source>
</reference>
<feature type="signal peptide" evidence="8">
    <location>
        <begin position="1"/>
        <end position="26"/>
    </location>
</feature>
<evidence type="ECO:0000256" key="7">
    <source>
        <dbReference type="SAM" id="Phobius"/>
    </source>
</evidence>
<evidence type="ECO:0000313" key="10">
    <source>
        <dbReference type="EMBL" id="MBU9710215.1"/>
    </source>
</evidence>
<dbReference type="EMBL" id="JAHQCS010000009">
    <property type="protein sequence ID" value="MBU9710215.1"/>
    <property type="molecule type" value="Genomic_DNA"/>
</dbReference>
<evidence type="ECO:0000313" key="11">
    <source>
        <dbReference type="Proteomes" id="UP000784880"/>
    </source>
</evidence>
<feature type="compositionally biased region" description="Acidic residues" evidence="6">
    <location>
        <begin position="307"/>
        <end position="316"/>
    </location>
</feature>
<comment type="subcellular location">
    <subcellularLocation>
        <location evidence="1">Secreted</location>
        <location evidence="1">Cell wall</location>
        <topology evidence="1">Peptidoglycan-anchor</topology>
    </subcellularLocation>
</comment>
<dbReference type="InterPro" id="IPR019931">
    <property type="entry name" value="LPXTG_anchor"/>
</dbReference>
<keyword evidence="3" id="KW-0964">Secreted</keyword>
<accession>A0ABS6J9H0</accession>
<gene>
    <name evidence="10" type="ORF">KS419_00365</name>
</gene>